<dbReference type="Proteomes" id="UP000728032">
    <property type="component" value="Unassembled WGS sequence"/>
</dbReference>
<proteinExistence type="predicted"/>
<dbReference type="GO" id="GO:0016491">
    <property type="term" value="F:oxidoreductase activity"/>
    <property type="evidence" value="ECO:0007669"/>
    <property type="project" value="UniProtKB-KW"/>
</dbReference>
<sequence>MELAGKVALITGSASGIGKEIALKLSSLGADVVITDINRDGIQEVVQKCRSLHKHKALGVYADITSESDVKNLVDKTVEEYERIDILVNCAGICPKSYFHDPDYVEVFDKVMNTNVRSVQVLTQLVVPYLETTKGNIVNISSVCAVVPIPMTMAYCMSKSAINMFTKCLAMHLGPKGVRVNSINPGSVLTPLLGENAQYMVKACGNNYPLKRIGETVDIAESVAFLVSDKASFITGINMPVDGGAALVMRLY</sequence>
<evidence type="ECO:0000313" key="3">
    <source>
        <dbReference type="Proteomes" id="UP000728032"/>
    </source>
</evidence>
<evidence type="ECO:0000313" key="2">
    <source>
        <dbReference type="EMBL" id="CAD7661201.1"/>
    </source>
</evidence>
<dbReference type="InterPro" id="IPR036291">
    <property type="entry name" value="NAD(P)-bd_dom_sf"/>
</dbReference>
<name>A0A7R9QX84_9ACAR</name>
<dbReference type="Pfam" id="PF13561">
    <property type="entry name" value="adh_short_C2"/>
    <property type="match status" value="1"/>
</dbReference>
<organism evidence="2">
    <name type="scientific">Oppiella nova</name>
    <dbReference type="NCBI Taxonomy" id="334625"/>
    <lineage>
        <taxon>Eukaryota</taxon>
        <taxon>Metazoa</taxon>
        <taxon>Ecdysozoa</taxon>
        <taxon>Arthropoda</taxon>
        <taxon>Chelicerata</taxon>
        <taxon>Arachnida</taxon>
        <taxon>Acari</taxon>
        <taxon>Acariformes</taxon>
        <taxon>Sarcoptiformes</taxon>
        <taxon>Oribatida</taxon>
        <taxon>Brachypylina</taxon>
        <taxon>Oppioidea</taxon>
        <taxon>Oppiidae</taxon>
        <taxon>Oppiella</taxon>
    </lineage>
</organism>
<protein>
    <submittedName>
        <fullName evidence="2">Uncharacterized protein</fullName>
    </submittedName>
</protein>
<dbReference type="PANTHER" id="PTHR43975">
    <property type="entry name" value="ZGC:101858"/>
    <property type="match status" value="1"/>
</dbReference>
<dbReference type="PANTHER" id="PTHR43975:SF2">
    <property type="entry name" value="EG:BACR7A4.14 PROTEIN-RELATED"/>
    <property type="match status" value="1"/>
</dbReference>
<gene>
    <name evidence="2" type="ORF">ONB1V03_LOCUS17762</name>
</gene>
<dbReference type="EMBL" id="OC937593">
    <property type="protein sequence ID" value="CAD7661201.1"/>
    <property type="molecule type" value="Genomic_DNA"/>
</dbReference>
<dbReference type="InterPro" id="IPR002347">
    <property type="entry name" value="SDR_fam"/>
</dbReference>
<dbReference type="PROSITE" id="PS00061">
    <property type="entry name" value="ADH_SHORT"/>
    <property type="match status" value="1"/>
</dbReference>
<dbReference type="Gene3D" id="3.40.50.720">
    <property type="entry name" value="NAD(P)-binding Rossmann-like Domain"/>
    <property type="match status" value="1"/>
</dbReference>
<dbReference type="AlphaFoldDB" id="A0A7R9QX84"/>
<dbReference type="PRINTS" id="PR00081">
    <property type="entry name" value="GDHRDH"/>
</dbReference>
<keyword evidence="1" id="KW-0560">Oxidoreductase</keyword>
<dbReference type="EMBL" id="CAJPVJ010022768">
    <property type="protein sequence ID" value="CAG2178337.1"/>
    <property type="molecule type" value="Genomic_DNA"/>
</dbReference>
<dbReference type="PRINTS" id="PR00080">
    <property type="entry name" value="SDRFAMILY"/>
</dbReference>
<dbReference type="NCBIfam" id="NF005559">
    <property type="entry name" value="PRK07231.1"/>
    <property type="match status" value="1"/>
</dbReference>
<evidence type="ECO:0000256" key="1">
    <source>
        <dbReference type="ARBA" id="ARBA00023002"/>
    </source>
</evidence>
<reference evidence="2" key="1">
    <citation type="submission" date="2020-11" db="EMBL/GenBank/DDBJ databases">
        <authorList>
            <person name="Tran Van P."/>
        </authorList>
    </citation>
    <scope>NUCLEOTIDE SEQUENCE</scope>
</reference>
<dbReference type="OrthoDB" id="6488973at2759"/>
<dbReference type="InterPro" id="IPR020904">
    <property type="entry name" value="Sc_DH/Rdtase_CS"/>
</dbReference>
<dbReference type="FunFam" id="3.40.50.720:FF:000084">
    <property type="entry name" value="Short-chain dehydrogenase reductase"/>
    <property type="match status" value="1"/>
</dbReference>
<dbReference type="SUPFAM" id="SSF51735">
    <property type="entry name" value="NAD(P)-binding Rossmann-fold domains"/>
    <property type="match status" value="1"/>
</dbReference>
<keyword evidence="3" id="KW-1185">Reference proteome</keyword>
<accession>A0A7R9QX84</accession>